<gene>
    <name evidence="4" type="ORF">P0082_00365</name>
</gene>
<evidence type="ECO:0000313" key="5">
    <source>
        <dbReference type="Proteomes" id="UP001228690"/>
    </source>
</evidence>
<sequence length="388" mass="44657">MMVEKPARMRLSRRHPRPRVLLPMHLFLHLFLLPVLLYSCASGLRRYQFQQYHYYSPDVPPAFDRYRITLISDIHVWDPHYLKNAEARARQARFDYLRLLEITRLVQSERSDLLLLAGDYVSYRHRVRPGFSLNSYFAPLRQVQPKDGTVAVLGNHDYFLLPRNGRNPAVQAMNTAGARLLVNEQLQVPAREDPSQILHIVGIDDYMFGTRERQGKLFAGLEPDNFVLALTHNPDSFDLLERPELVDLALAGHLHGGQITLFGLALDLPARRKYLRQPFQTPNFPVFVSNGLGASRLQMRVMAPPQIWTIVLHRQQESPDPSGTSNPFDTFDTKSYRHAESKRLAATQVRAHGRAVRPRYPAQDYRLIKISSPAQTYQRLRPDDGPIQ</sequence>
<dbReference type="SUPFAM" id="SSF56300">
    <property type="entry name" value="Metallo-dependent phosphatases"/>
    <property type="match status" value="1"/>
</dbReference>
<dbReference type="Proteomes" id="UP001228690">
    <property type="component" value="Chromosome"/>
</dbReference>
<proteinExistence type="predicted"/>
<accession>A0ABY8MH50</accession>
<dbReference type="InterPro" id="IPR004843">
    <property type="entry name" value="Calcineurin-like_PHP"/>
</dbReference>
<reference evidence="4 5" key="1">
    <citation type="submission" date="2023-04" db="EMBL/GenBank/DDBJ databases">
        <title>Spirochaete genome identified in red abalone sample constitutes a novel genus.</title>
        <authorList>
            <person name="Sharma S.P."/>
            <person name="Purcell C.M."/>
            <person name="Hyde J.R."/>
            <person name="Severin A.J."/>
        </authorList>
    </citation>
    <scope>NUCLEOTIDE SEQUENCE [LARGE SCALE GENOMIC DNA]</scope>
    <source>
        <strain evidence="4 5">SP-2023</strain>
    </source>
</reference>
<dbReference type="PANTHER" id="PTHR31302:SF31">
    <property type="entry name" value="PHOSPHODIESTERASE YAEI"/>
    <property type="match status" value="1"/>
</dbReference>
<organism evidence="4 5">
    <name type="scientific">Candidatus Haliotispira prima</name>
    <dbReference type="NCBI Taxonomy" id="3034016"/>
    <lineage>
        <taxon>Bacteria</taxon>
        <taxon>Pseudomonadati</taxon>
        <taxon>Spirochaetota</taxon>
        <taxon>Spirochaetia</taxon>
        <taxon>Spirochaetales</taxon>
        <taxon>Spirochaetaceae</taxon>
        <taxon>Candidatus Haliotispira</taxon>
    </lineage>
</organism>
<keyword evidence="1" id="KW-0479">Metal-binding</keyword>
<evidence type="ECO:0000256" key="1">
    <source>
        <dbReference type="ARBA" id="ARBA00022723"/>
    </source>
</evidence>
<evidence type="ECO:0000313" key="4">
    <source>
        <dbReference type="EMBL" id="WGK69344.1"/>
    </source>
</evidence>
<keyword evidence="5" id="KW-1185">Reference proteome</keyword>
<dbReference type="RefSeq" id="WP_326927527.1">
    <property type="nucleotide sequence ID" value="NZ_CP123443.1"/>
</dbReference>
<evidence type="ECO:0000256" key="2">
    <source>
        <dbReference type="ARBA" id="ARBA00022801"/>
    </source>
</evidence>
<feature type="domain" description="Calcineurin-like phosphoesterase" evidence="3">
    <location>
        <begin position="67"/>
        <end position="256"/>
    </location>
</feature>
<dbReference type="Pfam" id="PF00149">
    <property type="entry name" value="Metallophos"/>
    <property type="match status" value="1"/>
</dbReference>
<dbReference type="InterPro" id="IPR029052">
    <property type="entry name" value="Metallo-depent_PP-like"/>
</dbReference>
<evidence type="ECO:0000259" key="3">
    <source>
        <dbReference type="Pfam" id="PF00149"/>
    </source>
</evidence>
<dbReference type="Gene3D" id="3.60.21.10">
    <property type="match status" value="1"/>
</dbReference>
<protein>
    <submittedName>
        <fullName evidence="4">Metallophosphoesterase</fullName>
    </submittedName>
</protein>
<dbReference type="InterPro" id="IPR051158">
    <property type="entry name" value="Metallophosphoesterase_sf"/>
</dbReference>
<dbReference type="EMBL" id="CP123443">
    <property type="protein sequence ID" value="WGK69344.1"/>
    <property type="molecule type" value="Genomic_DNA"/>
</dbReference>
<name>A0ABY8MH50_9SPIO</name>
<dbReference type="PANTHER" id="PTHR31302">
    <property type="entry name" value="TRANSMEMBRANE PROTEIN WITH METALLOPHOSPHOESTERASE DOMAIN-RELATED"/>
    <property type="match status" value="1"/>
</dbReference>
<keyword evidence="2" id="KW-0378">Hydrolase</keyword>